<evidence type="ECO:0000259" key="7">
    <source>
        <dbReference type="PROSITE" id="PS50090"/>
    </source>
</evidence>
<protein>
    <submittedName>
        <fullName evidence="8">TRIHELIX TRANSCRIPTION FACTOR GT-4</fullName>
    </submittedName>
</protein>
<dbReference type="Proteomes" id="UP001151752">
    <property type="component" value="Chromosome 8"/>
</dbReference>
<evidence type="ECO:0000313" key="8">
    <source>
        <dbReference type="EMBL" id="KAJ6769218.1"/>
    </source>
</evidence>
<evidence type="ECO:0000256" key="2">
    <source>
        <dbReference type="ARBA" id="ARBA00022553"/>
    </source>
</evidence>
<keyword evidence="3" id="KW-0805">Transcription regulation</keyword>
<dbReference type="InterPro" id="IPR001005">
    <property type="entry name" value="SANT/Myb"/>
</dbReference>
<dbReference type="Pfam" id="PF26214">
    <property type="entry name" value="Ubiquitin_GT-1"/>
    <property type="match status" value="2"/>
</dbReference>
<evidence type="ECO:0000256" key="5">
    <source>
        <dbReference type="ARBA" id="ARBA00023163"/>
    </source>
</evidence>
<keyword evidence="6" id="KW-0539">Nucleus</keyword>
<evidence type="ECO:0000256" key="1">
    <source>
        <dbReference type="ARBA" id="ARBA00004123"/>
    </source>
</evidence>
<feature type="domain" description="Myb-like" evidence="7">
    <location>
        <begin position="69"/>
        <end position="133"/>
    </location>
</feature>
<dbReference type="GO" id="GO:0003677">
    <property type="term" value="F:DNA binding"/>
    <property type="evidence" value="ECO:0007669"/>
    <property type="project" value="UniProtKB-KW"/>
</dbReference>
<evidence type="ECO:0000313" key="9">
    <source>
        <dbReference type="Proteomes" id="UP001151752"/>
    </source>
</evidence>
<dbReference type="InterPro" id="IPR058943">
    <property type="entry name" value="GT-1/4_C"/>
</dbReference>
<evidence type="ECO:0000256" key="6">
    <source>
        <dbReference type="ARBA" id="ARBA00023242"/>
    </source>
</evidence>
<keyword evidence="9" id="KW-1185">Reference proteome</keyword>
<sequence>MYSSEKPRPLDFYKEEIAPSSSRDNMIIEVISSNGDLQPLHLHPTTAGTNPHQMILCESSGDDNHEVKAPKKRAETWVQDETRSLIGFRREMDGLFNTSKSNKHLWEQISTKMREKGFDRSPTMCTDKWRNLLKEYKKAKHQNRGGGSAKMSYYMEIDEILRGRNKNSQYKCTVPSKVDPYMQFTDKGFEDTSISFGPLEASARPSVNLERCLDHDGHPLAITAADAVAASGVPPWNWRETPGNVAESQSYGGRVISVKSGDYTRRIGIDGTADAIREAIKSAFRLRTKRAFWLEDEDQIIRALDRDMPLGSYTLHLDEGLAIKVYLYDESDHLPVHTEEKIFYTEDDYRDFLSRRGWTCLREFDGYRNIDSMDDLRHGAIYRGCELNLFNCSLCLHKVAGIILLQFITMA</sequence>
<accession>A0A9Q0WM23</accession>
<proteinExistence type="predicted"/>
<evidence type="ECO:0000256" key="3">
    <source>
        <dbReference type="ARBA" id="ARBA00023015"/>
    </source>
</evidence>
<dbReference type="Gene3D" id="1.10.10.60">
    <property type="entry name" value="Homeodomain-like"/>
    <property type="match status" value="1"/>
</dbReference>
<dbReference type="CDD" id="cd12203">
    <property type="entry name" value="GT1"/>
    <property type="match status" value="1"/>
</dbReference>
<dbReference type="EMBL" id="JAPFFM010000003">
    <property type="protein sequence ID" value="KAJ6769218.1"/>
    <property type="molecule type" value="Genomic_DNA"/>
</dbReference>
<keyword evidence="2" id="KW-0597">Phosphoprotein</keyword>
<reference evidence="8" key="1">
    <citation type="submission" date="2022-11" db="EMBL/GenBank/DDBJ databases">
        <authorList>
            <person name="Hyden B.L."/>
            <person name="Feng K."/>
            <person name="Yates T."/>
            <person name="Jawdy S."/>
            <person name="Smart L.B."/>
            <person name="Muchero W."/>
        </authorList>
    </citation>
    <scope>NUCLEOTIDE SEQUENCE</scope>
    <source>
        <tissue evidence="8">Shoot tip</tissue>
    </source>
</reference>
<dbReference type="FunFam" id="1.10.10.60:FF:000162">
    <property type="entry name" value="trihelix transcription factor GT-1"/>
    <property type="match status" value="1"/>
</dbReference>
<dbReference type="InterPro" id="IPR044822">
    <property type="entry name" value="Myb_DNA-bind_4"/>
</dbReference>
<dbReference type="PROSITE" id="PS50090">
    <property type="entry name" value="MYB_LIKE"/>
    <property type="match status" value="1"/>
</dbReference>
<gene>
    <name evidence="8" type="ORF">OIU74_022816</name>
</gene>
<dbReference type="Pfam" id="PF13837">
    <property type="entry name" value="Myb_DNA-bind_4"/>
    <property type="match status" value="1"/>
</dbReference>
<dbReference type="GO" id="GO:0006355">
    <property type="term" value="P:regulation of DNA-templated transcription"/>
    <property type="evidence" value="ECO:0007669"/>
    <property type="project" value="UniProtKB-ARBA"/>
</dbReference>
<keyword evidence="5" id="KW-0804">Transcription</keyword>
<organism evidence="8 9">
    <name type="scientific">Salix koriyanagi</name>
    <dbReference type="NCBI Taxonomy" id="2511006"/>
    <lineage>
        <taxon>Eukaryota</taxon>
        <taxon>Viridiplantae</taxon>
        <taxon>Streptophyta</taxon>
        <taxon>Embryophyta</taxon>
        <taxon>Tracheophyta</taxon>
        <taxon>Spermatophyta</taxon>
        <taxon>Magnoliopsida</taxon>
        <taxon>eudicotyledons</taxon>
        <taxon>Gunneridae</taxon>
        <taxon>Pentapetalae</taxon>
        <taxon>rosids</taxon>
        <taxon>fabids</taxon>
        <taxon>Malpighiales</taxon>
        <taxon>Salicaceae</taxon>
        <taxon>Saliceae</taxon>
        <taxon>Salix</taxon>
    </lineage>
</organism>
<comment type="subcellular location">
    <subcellularLocation>
        <location evidence="1">Nucleus</location>
    </subcellularLocation>
</comment>
<reference evidence="8" key="2">
    <citation type="journal article" date="2023" name="Int. J. Mol. Sci.">
        <title>De Novo Assembly and Annotation of 11 Diverse Shrub Willow (Salix) Genomes Reveals Novel Gene Organization in Sex-Linked Regions.</title>
        <authorList>
            <person name="Hyden B."/>
            <person name="Feng K."/>
            <person name="Yates T.B."/>
            <person name="Jawdy S."/>
            <person name="Cereghino C."/>
            <person name="Smart L.B."/>
            <person name="Muchero W."/>
        </authorList>
    </citation>
    <scope>NUCLEOTIDE SEQUENCE</scope>
    <source>
        <tissue evidence="8">Shoot tip</tissue>
    </source>
</reference>
<evidence type="ECO:0000256" key="4">
    <source>
        <dbReference type="ARBA" id="ARBA00023125"/>
    </source>
</evidence>
<keyword evidence="4" id="KW-0238">DNA-binding</keyword>
<name>A0A9Q0WM23_9ROSI</name>
<dbReference type="GO" id="GO:0005634">
    <property type="term" value="C:nucleus"/>
    <property type="evidence" value="ECO:0007669"/>
    <property type="project" value="UniProtKB-SubCell"/>
</dbReference>
<comment type="caution">
    <text evidence="8">The sequence shown here is derived from an EMBL/GenBank/DDBJ whole genome shotgun (WGS) entry which is preliminary data.</text>
</comment>
<dbReference type="AlphaFoldDB" id="A0A9Q0WM23"/>
<dbReference type="PANTHER" id="PTHR21654:SF84">
    <property type="entry name" value="SI:DKEY-66I24.7"/>
    <property type="match status" value="1"/>
</dbReference>
<dbReference type="PANTHER" id="PTHR21654">
    <property type="entry name" value="FI21293P1"/>
    <property type="match status" value="1"/>
</dbReference>